<comment type="similarity">
    <text evidence="8">Belongs to the TRAF3IP1 family.</text>
</comment>
<dbReference type="InterPro" id="IPR041476">
    <property type="entry name" value="TRAF3IP1_C"/>
</dbReference>
<evidence type="ECO:0000256" key="9">
    <source>
        <dbReference type="ARBA" id="ARBA00070492"/>
    </source>
</evidence>
<proteinExistence type="inferred from homology"/>
<dbReference type="FunFam" id="1.10.418.50:FF:000001">
    <property type="entry name" value="TRAF3-interacting protein 1 isoform X1"/>
    <property type="match status" value="1"/>
</dbReference>
<dbReference type="Ensembl" id="ENSMFAT00000009518.2">
    <property type="protein sequence ID" value="ENSMFAP00000035283.2"/>
    <property type="gene ID" value="ENSMFAG00000002763.2"/>
</dbReference>
<dbReference type="GO" id="GO:0070507">
    <property type="term" value="P:regulation of microtubule cytoskeleton organization"/>
    <property type="evidence" value="ECO:0007669"/>
    <property type="project" value="TreeGrafter"/>
</dbReference>
<evidence type="ECO:0000313" key="15">
    <source>
        <dbReference type="Ensembl" id="ENSMFAP00000035283.2"/>
    </source>
</evidence>
<dbReference type="InterPro" id="IPR018799">
    <property type="entry name" value="TRAF3IP1"/>
</dbReference>
<feature type="compositionally biased region" description="Polar residues" evidence="12">
    <location>
        <begin position="327"/>
        <end position="342"/>
    </location>
</feature>
<dbReference type="PANTHER" id="PTHR31363">
    <property type="entry name" value="TRAF3-INTERACTING PROTEIN 1"/>
    <property type="match status" value="1"/>
</dbReference>
<organism evidence="15 16">
    <name type="scientific">Macaca fascicularis</name>
    <name type="common">Crab-eating macaque</name>
    <name type="synonym">Cynomolgus monkey</name>
    <dbReference type="NCBI Taxonomy" id="9541"/>
    <lineage>
        <taxon>Eukaryota</taxon>
        <taxon>Metazoa</taxon>
        <taxon>Chordata</taxon>
        <taxon>Craniata</taxon>
        <taxon>Vertebrata</taxon>
        <taxon>Euteleostomi</taxon>
        <taxon>Mammalia</taxon>
        <taxon>Eutheria</taxon>
        <taxon>Euarchontoglires</taxon>
        <taxon>Primates</taxon>
        <taxon>Haplorrhini</taxon>
        <taxon>Catarrhini</taxon>
        <taxon>Cercopithecidae</taxon>
        <taxon>Cercopithecinae</taxon>
        <taxon>Macaca</taxon>
    </lineage>
</organism>
<evidence type="ECO:0000256" key="3">
    <source>
        <dbReference type="ARBA" id="ARBA00022490"/>
    </source>
</evidence>
<dbReference type="GO" id="GO:0060271">
    <property type="term" value="P:cilium assembly"/>
    <property type="evidence" value="ECO:0007669"/>
    <property type="project" value="TreeGrafter"/>
</dbReference>
<evidence type="ECO:0000256" key="2">
    <source>
        <dbReference type="ARBA" id="ARBA00004430"/>
    </source>
</evidence>
<dbReference type="GO" id="GO:0030992">
    <property type="term" value="C:intraciliary transport particle B"/>
    <property type="evidence" value="ECO:0007669"/>
    <property type="project" value="TreeGrafter"/>
</dbReference>
<dbReference type="GeneTree" id="ENSGT00720000108822"/>
<feature type="compositionally biased region" description="Basic and acidic residues" evidence="12">
    <location>
        <begin position="307"/>
        <end position="317"/>
    </location>
</feature>
<dbReference type="GO" id="GO:0008017">
    <property type="term" value="F:microtubule binding"/>
    <property type="evidence" value="ECO:0007669"/>
    <property type="project" value="InterPro"/>
</dbReference>
<dbReference type="GO" id="GO:0048731">
    <property type="term" value="P:system development"/>
    <property type="evidence" value="ECO:0007669"/>
    <property type="project" value="UniProtKB-ARBA"/>
</dbReference>
<reference evidence="15" key="3">
    <citation type="submission" date="2025-09" db="UniProtKB">
        <authorList>
            <consortium name="Ensembl"/>
        </authorList>
    </citation>
    <scope>IDENTIFICATION</scope>
</reference>
<sequence length="647" mass="73082">MTGFMKGLYTDAEMKSDNVKDKDAKISFLQKAIDVVVMVSGEPLSAKPARIVAGHEPERTNELLQIIGKCCLNKLSSDDAVRRVLAGEKGEVKGRASLTSRSQELDNKNVREEESRVHKNTEDRGDSEIKERSTSRDRKQKEELKEDSKPREKDKDKGKAKENGGNRHREGERERPKARARPDSERQKDRGNRERDRDSEREKETDRKSEGGREKERLRDRDRERDRDKGKDRDRRRVKNGEHSRDLDREKNREHDKPEKKSASSGEMSKKLSDGTFKDSKAETETEISTRASKSLTTKTSKRRSKNSVEGRKEDNISAKILDSVVSGISNEPKQETTTSEIGTKEANIKSTSISDGNSACLRCENTEPDPAEKQKGDSASDAEGDVGPAGQDKSDVPETPEIPNELSSHIRRIPRPGSARPAPPRVKRQDSAEALPTDRSGSGKTVSNVIVESHNSDNEEDDQFVVEAAPQLSEMSEIEMVTAVELEEEEKHGGLVKKILETKKDYEKLQQSPKPGEKERSLFESAWKKEKNIVSKEIEKLRTSIQTLCKSALPLGKIMDYIQEDVDAMQNELQLWHSENRQHAEALQQEQSITDCAVEPLKAELAELEQLIKDQQDKICAVKANILKNEEKIQKMVYSINLTSRR</sequence>
<dbReference type="GO" id="GO:0001738">
    <property type="term" value="P:morphogenesis of a polarized epithelium"/>
    <property type="evidence" value="ECO:0007669"/>
    <property type="project" value="UniProtKB-ARBA"/>
</dbReference>
<evidence type="ECO:0000259" key="13">
    <source>
        <dbReference type="Pfam" id="PF10243"/>
    </source>
</evidence>
<dbReference type="InterPro" id="IPR040468">
    <property type="entry name" value="TRAF3IP1_N"/>
</dbReference>
<dbReference type="STRING" id="9541.ENSMFAP00000035283"/>
<feature type="compositionally biased region" description="Basic and acidic residues" evidence="12">
    <location>
        <begin position="103"/>
        <end position="284"/>
    </location>
</feature>
<keyword evidence="16" id="KW-1185">Reference proteome</keyword>
<dbReference type="GO" id="GO:0048513">
    <property type="term" value="P:animal organ development"/>
    <property type="evidence" value="ECO:0007669"/>
    <property type="project" value="UniProtKB-ARBA"/>
</dbReference>
<name>A0A2K5WDU5_MACFA</name>
<reference evidence="15" key="2">
    <citation type="submission" date="2025-08" db="UniProtKB">
        <authorList>
            <consortium name="Ensembl"/>
        </authorList>
    </citation>
    <scope>IDENTIFICATION</scope>
</reference>
<keyword evidence="5" id="KW-0175">Coiled coil</keyword>
<evidence type="ECO:0000256" key="11">
    <source>
        <dbReference type="ARBA" id="ARBA00082455"/>
    </source>
</evidence>
<dbReference type="Bgee" id="ENSMFAG00000002763">
    <property type="expression patterns" value="Expressed in frontal cortex and 13 other cell types or tissues"/>
</dbReference>
<evidence type="ECO:0000256" key="5">
    <source>
        <dbReference type="ARBA" id="ARBA00023054"/>
    </source>
</evidence>
<feature type="compositionally biased region" description="Polar residues" evidence="12">
    <location>
        <begin position="287"/>
        <end position="299"/>
    </location>
</feature>
<evidence type="ECO:0000313" key="16">
    <source>
        <dbReference type="Proteomes" id="UP000233100"/>
    </source>
</evidence>
<evidence type="ECO:0000259" key="14">
    <source>
        <dbReference type="Pfam" id="PF17749"/>
    </source>
</evidence>
<dbReference type="GO" id="GO:0036064">
    <property type="term" value="C:ciliary basal body"/>
    <property type="evidence" value="ECO:0007669"/>
    <property type="project" value="TreeGrafter"/>
</dbReference>
<keyword evidence="3" id="KW-0963">Cytoplasm</keyword>
<feature type="compositionally biased region" description="Polar residues" evidence="12">
    <location>
        <begin position="349"/>
        <end position="358"/>
    </location>
</feature>
<evidence type="ECO:0000256" key="10">
    <source>
        <dbReference type="ARBA" id="ARBA00079491"/>
    </source>
</evidence>
<dbReference type="InterPro" id="IPR042576">
    <property type="entry name" value="TRAF3IP1_N_sf"/>
</dbReference>
<accession>A0A2K5WDU5</accession>
<comment type="subcellular location">
    <subcellularLocation>
        <location evidence="2">Cytoplasm</location>
        <location evidence="2">Cytoskeleton</location>
        <location evidence="2">Cilium axoneme</location>
    </subcellularLocation>
    <subcellularLocation>
        <location evidence="1">Cytoplasm</location>
        <location evidence="1">Cytoskeleton</location>
        <location evidence="1">Cilium basal body</location>
    </subcellularLocation>
</comment>
<dbReference type="Pfam" id="PF10243">
    <property type="entry name" value="MIP-T3"/>
    <property type="match status" value="1"/>
</dbReference>
<dbReference type="GO" id="GO:0050687">
    <property type="term" value="P:negative regulation of defense response to virus"/>
    <property type="evidence" value="ECO:0007669"/>
    <property type="project" value="UniProtKB-ARBA"/>
</dbReference>
<keyword evidence="4" id="KW-0970">Cilium biogenesis/degradation</keyword>
<reference evidence="15 16" key="1">
    <citation type="submission" date="2013-03" db="EMBL/GenBank/DDBJ databases">
        <authorList>
            <person name="Warren W."/>
            <person name="Wilson R.K."/>
        </authorList>
    </citation>
    <scope>NUCLEOTIDE SEQUENCE</scope>
</reference>
<dbReference type="GO" id="GO:0042073">
    <property type="term" value="P:intraciliary transport"/>
    <property type="evidence" value="ECO:0007669"/>
    <property type="project" value="TreeGrafter"/>
</dbReference>
<dbReference type="VEuPathDB" id="HostDB:ENSMFAG00000002763"/>
<feature type="region of interest" description="Disordered" evidence="12">
    <location>
        <begin position="92"/>
        <end position="464"/>
    </location>
</feature>
<feature type="domain" description="TRAF3-interacting protein 1 C-terminal" evidence="14">
    <location>
        <begin position="488"/>
        <end position="641"/>
    </location>
</feature>
<dbReference type="AlphaFoldDB" id="A0A2K5WDU5"/>
<feature type="compositionally biased region" description="Polar residues" evidence="12">
    <location>
        <begin position="440"/>
        <end position="451"/>
    </location>
</feature>
<evidence type="ECO:0000256" key="4">
    <source>
        <dbReference type="ARBA" id="ARBA00022794"/>
    </source>
</evidence>
<dbReference type="GO" id="GO:0032480">
    <property type="term" value="P:negative regulation of type I interferon production"/>
    <property type="evidence" value="ECO:0007669"/>
    <property type="project" value="UniProtKB-ARBA"/>
</dbReference>
<dbReference type="PANTHER" id="PTHR31363:SF0">
    <property type="entry name" value="TRAF3-INTERACTING PROTEIN 1"/>
    <property type="match status" value="1"/>
</dbReference>
<gene>
    <name evidence="15" type="primary">TRAF3IP1</name>
</gene>
<evidence type="ECO:0000256" key="7">
    <source>
        <dbReference type="ARBA" id="ARBA00023273"/>
    </source>
</evidence>
<keyword evidence="6" id="KW-0206">Cytoskeleton</keyword>
<dbReference type="Proteomes" id="UP000233100">
    <property type="component" value="Chromosome 12"/>
</dbReference>
<dbReference type="GO" id="GO:0005930">
    <property type="term" value="C:axoneme"/>
    <property type="evidence" value="ECO:0007669"/>
    <property type="project" value="UniProtKB-SubCell"/>
</dbReference>
<dbReference type="Pfam" id="PF17749">
    <property type="entry name" value="MIP-T3_C"/>
    <property type="match status" value="1"/>
</dbReference>
<evidence type="ECO:0000256" key="1">
    <source>
        <dbReference type="ARBA" id="ARBA00004120"/>
    </source>
</evidence>
<evidence type="ECO:0000256" key="8">
    <source>
        <dbReference type="ARBA" id="ARBA00043971"/>
    </source>
</evidence>
<feature type="domain" description="TRAF3-interacting protein 1 N-terminal" evidence="13">
    <location>
        <begin position="1"/>
        <end position="72"/>
    </location>
</feature>
<keyword evidence="7" id="KW-0966">Cell projection</keyword>
<dbReference type="Gene3D" id="1.10.418.50">
    <property type="entry name" value="Microtubule-binding protein MIP-T3"/>
    <property type="match status" value="1"/>
</dbReference>
<evidence type="ECO:0000256" key="6">
    <source>
        <dbReference type="ARBA" id="ARBA00023212"/>
    </source>
</evidence>
<evidence type="ECO:0000256" key="12">
    <source>
        <dbReference type="SAM" id="MobiDB-lite"/>
    </source>
</evidence>
<protein>
    <recommendedName>
        <fullName evidence="9">TRAF3-interacting protein 1</fullName>
    </recommendedName>
    <alternativeName>
        <fullName evidence="11">Intraflagellar transport protein 54 homolog</fullName>
    </alternativeName>
    <alternativeName>
        <fullName evidence="10">Microtubule-interacting protein associated with TRAF3</fullName>
    </alternativeName>
</protein>